<proteinExistence type="predicted"/>
<dbReference type="OrthoDB" id="9025135at2759"/>
<dbReference type="EMBL" id="PPHD01034899">
    <property type="protein sequence ID" value="POI25337.1"/>
    <property type="molecule type" value="Genomic_DNA"/>
</dbReference>
<organism evidence="3 4">
    <name type="scientific">Bambusicola thoracicus</name>
    <name type="common">Chinese bamboo-partridge</name>
    <name type="synonym">Perdix thoracica</name>
    <dbReference type="NCBI Taxonomy" id="9083"/>
    <lineage>
        <taxon>Eukaryota</taxon>
        <taxon>Metazoa</taxon>
        <taxon>Chordata</taxon>
        <taxon>Craniata</taxon>
        <taxon>Vertebrata</taxon>
        <taxon>Euteleostomi</taxon>
        <taxon>Archelosauria</taxon>
        <taxon>Archosauria</taxon>
        <taxon>Dinosauria</taxon>
        <taxon>Saurischia</taxon>
        <taxon>Theropoda</taxon>
        <taxon>Coelurosauria</taxon>
        <taxon>Aves</taxon>
        <taxon>Neognathae</taxon>
        <taxon>Galloanserae</taxon>
        <taxon>Galliformes</taxon>
        <taxon>Phasianidae</taxon>
        <taxon>Perdicinae</taxon>
        <taxon>Bambusicola</taxon>
    </lineage>
</organism>
<dbReference type="PANTHER" id="PTHR21533:SF17">
    <property type="entry name" value="PROTEIN CHIBBY HOMOLOG 3"/>
    <property type="match status" value="1"/>
</dbReference>
<feature type="coiled-coil region" evidence="1">
    <location>
        <begin position="262"/>
        <end position="303"/>
    </location>
</feature>
<dbReference type="AlphaFoldDB" id="A0A2P4SMI7"/>
<comment type="caution">
    <text evidence="3">The sequence shown here is derived from an EMBL/GenBank/DDBJ whole genome shotgun (WGS) entry which is preliminary data.</text>
</comment>
<feature type="compositionally biased region" description="Polar residues" evidence="2">
    <location>
        <begin position="216"/>
        <end position="233"/>
    </location>
</feature>
<feature type="region of interest" description="Disordered" evidence="2">
    <location>
        <begin position="179"/>
        <end position="233"/>
    </location>
</feature>
<dbReference type="Proteomes" id="UP000237246">
    <property type="component" value="Unassembled WGS sequence"/>
</dbReference>
<gene>
    <name evidence="3" type="ORF">CIB84_010913</name>
</gene>
<protein>
    <submittedName>
        <fullName evidence="3">Uncharacterized protein</fullName>
    </submittedName>
</protein>
<keyword evidence="4" id="KW-1185">Reference proteome</keyword>
<evidence type="ECO:0000313" key="3">
    <source>
        <dbReference type="EMBL" id="POI25337.1"/>
    </source>
</evidence>
<keyword evidence="1" id="KW-0175">Coiled coil</keyword>
<evidence type="ECO:0000256" key="2">
    <source>
        <dbReference type="SAM" id="MobiDB-lite"/>
    </source>
</evidence>
<feature type="compositionally biased region" description="Basic and acidic residues" evidence="2">
    <location>
        <begin position="206"/>
        <end position="215"/>
    </location>
</feature>
<dbReference type="PANTHER" id="PTHR21533">
    <property type="entry name" value="LEUCINE-RICH PROTEIN"/>
    <property type="match status" value="1"/>
</dbReference>
<evidence type="ECO:0000256" key="1">
    <source>
        <dbReference type="SAM" id="Coils"/>
    </source>
</evidence>
<name>A0A2P4SMI7_BAMTH</name>
<accession>A0A2P4SMI7</accession>
<sequence>MTMSAFDLTKQSTWCTKPEMDCVFPQMKVRDETFTFIDGKWVNEVHCQPTFAPQRRLLSKKTENEWSIWEENRALWEENQVLRIENRMLWEENKALKYLQSQNKGVQLVYSDTTQQSLQKDHKLSPFFPERHLGFQVSPGNKALQLVRERNSVLEFFRRQNRTVPAIWKDQQTIVVHEENKGASSVQKDTEYTTAAGEGSLGPTSQEEHDAKEESATPTQNDTKTAPSTENDNEILQTLQDLYQILRVFLKEKYVPDDRESLHALQDESKFFQEEYKKLKLQLNNVKNTVSDITTQMETLEKELIAITFPIYEEEGKNMANLERCETWC</sequence>
<evidence type="ECO:0000313" key="4">
    <source>
        <dbReference type="Proteomes" id="UP000237246"/>
    </source>
</evidence>
<reference evidence="3 4" key="1">
    <citation type="submission" date="2018-01" db="EMBL/GenBank/DDBJ databases">
        <title>Comparison of the Chinese Bamboo Partridge and Red Junglefowl genome sequences highlights the importance of demography in genome evolution.</title>
        <authorList>
            <person name="Tiley G.P."/>
            <person name="Kimball R.T."/>
            <person name="Braun E.L."/>
            <person name="Burleigh J.G."/>
        </authorList>
    </citation>
    <scope>NUCLEOTIDE SEQUENCE [LARGE SCALE GENOMIC DNA]</scope>
    <source>
        <strain evidence="3">RTK389</strain>
        <tissue evidence="3">Blood</tissue>
    </source>
</reference>